<feature type="region of interest" description="Disordered" evidence="1">
    <location>
        <begin position="49"/>
        <end position="68"/>
    </location>
</feature>
<protein>
    <submittedName>
        <fullName evidence="2">Uncharacterized protein</fullName>
    </submittedName>
</protein>
<dbReference type="AlphaFoldDB" id="A0A0F9ADF6"/>
<accession>A0A0F9ADF6</accession>
<evidence type="ECO:0000256" key="1">
    <source>
        <dbReference type="SAM" id="MobiDB-lite"/>
    </source>
</evidence>
<reference evidence="2" key="1">
    <citation type="journal article" date="2015" name="Nature">
        <title>Complex archaea that bridge the gap between prokaryotes and eukaryotes.</title>
        <authorList>
            <person name="Spang A."/>
            <person name="Saw J.H."/>
            <person name="Jorgensen S.L."/>
            <person name="Zaremba-Niedzwiedzka K."/>
            <person name="Martijn J."/>
            <person name="Lind A.E."/>
            <person name="van Eijk R."/>
            <person name="Schleper C."/>
            <person name="Guy L."/>
            <person name="Ettema T.J."/>
        </authorList>
    </citation>
    <scope>NUCLEOTIDE SEQUENCE</scope>
</reference>
<proteinExistence type="predicted"/>
<organism evidence="2">
    <name type="scientific">marine sediment metagenome</name>
    <dbReference type="NCBI Taxonomy" id="412755"/>
    <lineage>
        <taxon>unclassified sequences</taxon>
        <taxon>metagenomes</taxon>
        <taxon>ecological metagenomes</taxon>
    </lineage>
</organism>
<gene>
    <name evidence="2" type="ORF">LCGC14_2584260</name>
</gene>
<dbReference type="EMBL" id="LAZR01043217">
    <property type="protein sequence ID" value="KKL07614.1"/>
    <property type="molecule type" value="Genomic_DNA"/>
</dbReference>
<sequence length="68" mass="7840">MRKRLLQLTDELWAAVDAARGDQPRNPWLEFQLWKSGAIRKAAKILGVKNPKRPADGRGQFQRKKATR</sequence>
<comment type="caution">
    <text evidence="2">The sequence shown here is derived from an EMBL/GenBank/DDBJ whole genome shotgun (WGS) entry which is preliminary data.</text>
</comment>
<evidence type="ECO:0000313" key="2">
    <source>
        <dbReference type="EMBL" id="KKL07614.1"/>
    </source>
</evidence>
<name>A0A0F9ADF6_9ZZZZ</name>